<evidence type="ECO:0000259" key="1">
    <source>
        <dbReference type="PROSITE" id="PS50404"/>
    </source>
</evidence>
<dbReference type="PANTHER" id="PTHR44051">
    <property type="entry name" value="GLUTATHIONE S-TRANSFERASE-RELATED"/>
    <property type="match status" value="1"/>
</dbReference>
<dbReference type="InterPro" id="IPR010987">
    <property type="entry name" value="Glutathione-S-Trfase_C-like"/>
</dbReference>
<dbReference type="Gene3D" id="1.20.1050.10">
    <property type="match status" value="1"/>
</dbReference>
<keyword evidence="4" id="KW-1185">Reference proteome</keyword>
<dbReference type="SUPFAM" id="SSF47616">
    <property type="entry name" value="GST C-terminal domain-like"/>
    <property type="match status" value="1"/>
</dbReference>
<dbReference type="PANTHER" id="PTHR44051:SF8">
    <property type="entry name" value="GLUTATHIONE S-TRANSFERASE GSTA"/>
    <property type="match status" value="1"/>
</dbReference>
<evidence type="ECO:0000313" key="3">
    <source>
        <dbReference type="EMBL" id="MCK7592821.1"/>
    </source>
</evidence>
<accession>A0ABT0GE45</accession>
<dbReference type="SFLD" id="SFLDG00358">
    <property type="entry name" value="Main_(cytGST)"/>
    <property type="match status" value="1"/>
</dbReference>
<dbReference type="EMBL" id="JALNMH010000002">
    <property type="protein sequence ID" value="MCK7592821.1"/>
    <property type="molecule type" value="Genomic_DNA"/>
</dbReference>
<comment type="caution">
    <text evidence="3">The sequence shown here is derived from an EMBL/GenBank/DDBJ whole genome shotgun (WGS) entry which is preliminary data.</text>
</comment>
<evidence type="ECO:0000259" key="2">
    <source>
        <dbReference type="PROSITE" id="PS50405"/>
    </source>
</evidence>
<dbReference type="Pfam" id="PF14497">
    <property type="entry name" value="GST_C_3"/>
    <property type="match status" value="1"/>
</dbReference>
<dbReference type="RefSeq" id="WP_248205288.1">
    <property type="nucleotide sequence ID" value="NZ_JALNMH010000002.1"/>
</dbReference>
<dbReference type="Proteomes" id="UP001431449">
    <property type="component" value="Unassembled WGS sequence"/>
</dbReference>
<dbReference type="Gene3D" id="3.40.30.10">
    <property type="entry name" value="Glutaredoxin"/>
    <property type="match status" value="1"/>
</dbReference>
<dbReference type="InterPro" id="IPR004046">
    <property type="entry name" value="GST_C"/>
</dbReference>
<dbReference type="Pfam" id="PF13409">
    <property type="entry name" value="GST_N_2"/>
    <property type="match status" value="1"/>
</dbReference>
<feature type="domain" description="GST N-terminal" evidence="1">
    <location>
        <begin position="3"/>
        <end position="84"/>
    </location>
</feature>
<dbReference type="PROSITE" id="PS50405">
    <property type="entry name" value="GST_CTER"/>
    <property type="match status" value="1"/>
</dbReference>
<protein>
    <submittedName>
        <fullName evidence="3">Glutathione S-transferase family protein</fullName>
    </submittedName>
</protein>
<organism evidence="3 4">
    <name type="scientific">Pseudomarimonas salicorniae</name>
    <dbReference type="NCBI Taxonomy" id="2933270"/>
    <lineage>
        <taxon>Bacteria</taxon>
        <taxon>Pseudomonadati</taxon>
        <taxon>Pseudomonadota</taxon>
        <taxon>Gammaproteobacteria</taxon>
        <taxon>Lysobacterales</taxon>
        <taxon>Lysobacteraceae</taxon>
        <taxon>Pseudomarimonas</taxon>
    </lineage>
</organism>
<sequence length="207" mass="23561">MTRRMVLYSFVPFDRSARVRWLAHELGIEVEEHKLDYAGGEHRGEAHLARHPFGLVPAIEIDGDSHWESVAICQALAEQQPEAQLTVPMASPLRRQYLSWLMFAASTFDSAAFNVFHPTAIKPDEERAKVGKAALFPLLVHLARHLHQRDYLMGERFMLPDLILGHSVNLLYLVKALDDYPVLKDYRKRLAERPAAKASKVFTPRPG</sequence>
<feature type="domain" description="GST C-terminal" evidence="2">
    <location>
        <begin position="90"/>
        <end position="207"/>
    </location>
</feature>
<reference evidence="3" key="1">
    <citation type="submission" date="2022-04" db="EMBL/GenBank/DDBJ databases">
        <title>Lysobacter sp. CAU 1642 isolated from sea sand.</title>
        <authorList>
            <person name="Kim W."/>
        </authorList>
    </citation>
    <scope>NUCLEOTIDE SEQUENCE</scope>
    <source>
        <strain evidence="3">CAU 1642</strain>
    </source>
</reference>
<dbReference type="PROSITE" id="PS50404">
    <property type="entry name" value="GST_NTER"/>
    <property type="match status" value="1"/>
</dbReference>
<dbReference type="InterPro" id="IPR036249">
    <property type="entry name" value="Thioredoxin-like_sf"/>
</dbReference>
<dbReference type="SUPFAM" id="SSF52833">
    <property type="entry name" value="Thioredoxin-like"/>
    <property type="match status" value="1"/>
</dbReference>
<dbReference type="InterPro" id="IPR036282">
    <property type="entry name" value="Glutathione-S-Trfase_C_sf"/>
</dbReference>
<dbReference type="CDD" id="cd03046">
    <property type="entry name" value="GST_N_GTT1_like"/>
    <property type="match status" value="1"/>
</dbReference>
<evidence type="ECO:0000313" key="4">
    <source>
        <dbReference type="Proteomes" id="UP001431449"/>
    </source>
</evidence>
<gene>
    <name evidence="3" type="ORF">M0G41_03965</name>
</gene>
<dbReference type="SFLD" id="SFLDS00019">
    <property type="entry name" value="Glutathione_Transferase_(cytos"/>
    <property type="match status" value="1"/>
</dbReference>
<dbReference type="InterPro" id="IPR040079">
    <property type="entry name" value="Glutathione_S-Trfase"/>
</dbReference>
<name>A0ABT0GE45_9GAMM</name>
<dbReference type="InterPro" id="IPR004045">
    <property type="entry name" value="Glutathione_S-Trfase_N"/>
</dbReference>
<proteinExistence type="predicted"/>